<organism evidence="2 3">
    <name type="scientific">Gigaspora margarita</name>
    <dbReference type="NCBI Taxonomy" id="4874"/>
    <lineage>
        <taxon>Eukaryota</taxon>
        <taxon>Fungi</taxon>
        <taxon>Fungi incertae sedis</taxon>
        <taxon>Mucoromycota</taxon>
        <taxon>Glomeromycotina</taxon>
        <taxon>Glomeromycetes</taxon>
        <taxon>Diversisporales</taxon>
        <taxon>Gigasporaceae</taxon>
        <taxon>Gigaspora</taxon>
    </lineage>
</organism>
<dbReference type="EMBL" id="WTPW01000379">
    <property type="protein sequence ID" value="KAF0517306.1"/>
    <property type="molecule type" value="Genomic_DNA"/>
</dbReference>
<accession>A0A8H4ANR1</accession>
<feature type="region of interest" description="Disordered" evidence="1">
    <location>
        <begin position="62"/>
        <end position="87"/>
    </location>
</feature>
<evidence type="ECO:0000313" key="3">
    <source>
        <dbReference type="Proteomes" id="UP000439903"/>
    </source>
</evidence>
<dbReference type="Proteomes" id="UP000439903">
    <property type="component" value="Unassembled WGS sequence"/>
</dbReference>
<gene>
    <name evidence="2" type="ORF">F8M41_016950</name>
</gene>
<evidence type="ECO:0000256" key="1">
    <source>
        <dbReference type="SAM" id="MobiDB-lite"/>
    </source>
</evidence>
<evidence type="ECO:0000313" key="2">
    <source>
        <dbReference type="EMBL" id="KAF0517306.1"/>
    </source>
</evidence>
<sequence>MPCSNFEASTFFHQIHTTTIKCSFAYVLKLDQSSDCSSTELLDAYLDDQNCSSAKISEEYDSDVEESEELEEPKESEELEELEKEISPVPSDQEAFHYQAFGRTQLRSCRWRMNKASPTMRLKLLRLGGLQGRPLLSCWPAYKKNFFSDMSKLKSLNKNFDKNDEAEMIQYVPFRY</sequence>
<name>A0A8H4ANR1_GIGMA</name>
<comment type="caution">
    <text evidence="2">The sequence shown here is derived from an EMBL/GenBank/DDBJ whole genome shotgun (WGS) entry which is preliminary data.</text>
</comment>
<reference evidence="2 3" key="1">
    <citation type="journal article" date="2019" name="Environ. Microbiol.">
        <title>At the nexus of three kingdoms: the genome of the mycorrhizal fungus Gigaspora margarita provides insights into plant, endobacterial and fungal interactions.</title>
        <authorList>
            <person name="Venice F."/>
            <person name="Ghignone S."/>
            <person name="Salvioli di Fossalunga A."/>
            <person name="Amselem J."/>
            <person name="Novero M."/>
            <person name="Xianan X."/>
            <person name="Sedzielewska Toro K."/>
            <person name="Morin E."/>
            <person name="Lipzen A."/>
            <person name="Grigoriev I.V."/>
            <person name="Henrissat B."/>
            <person name="Martin F.M."/>
            <person name="Bonfante P."/>
        </authorList>
    </citation>
    <scope>NUCLEOTIDE SEQUENCE [LARGE SCALE GENOMIC DNA]</scope>
    <source>
        <strain evidence="2 3">BEG34</strain>
    </source>
</reference>
<feature type="compositionally biased region" description="Acidic residues" evidence="1">
    <location>
        <begin position="62"/>
        <end position="83"/>
    </location>
</feature>
<protein>
    <submittedName>
        <fullName evidence="2">Uncharacterized protein</fullName>
    </submittedName>
</protein>
<dbReference type="AlphaFoldDB" id="A0A8H4ANR1"/>
<keyword evidence="3" id="KW-1185">Reference proteome</keyword>
<proteinExistence type="predicted"/>